<evidence type="ECO:0000256" key="1">
    <source>
        <dbReference type="SAM" id="MobiDB-lite"/>
    </source>
</evidence>
<comment type="caution">
    <text evidence="2">The sequence shown here is derived from an EMBL/GenBank/DDBJ whole genome shotgun (WGS) entry which is preliminary data.</text>
</comment>
<accession>A0A8H3FWU3</accession>
<name>A0A8H3FWU3_9LECA</name>
<dbReference type="EMBL" id="CAJPDT010000052">
    <property type="protein sequence ID" value="CAF9929158.1"/>
    <property type="molecule type" value="Genomic_DNA"/>
</dbReference>
<feature type="compositionally biased region" description="Pro residues" evidence="1">
    <location>
        <begin position="1"/>
        <end position="30"/>
    </location>
</feature>
<dbReference type="AlphaFoldDB" id="A0A8H3FWU3"/>
<feature type="compositionally biased region" description="Basic and acidic residues" evidence="1">
    <location>
        <begin position="178"/>
        <end position="194"/>
    </location>
</feature>
<dbReference type="Proteomes" id="UP000664534">
    <property type="component" value="Unassembled WGS sequence"/>
</dbReference>
<organism evidence="2 3">
    <name type="scientific">Imshaugia aleurites</name>
    <dbReference type="NCBI Taxonomy" id="172621"/>
    <lineage>
        <taxon>Eukaryota</taxon>
        <taxon>Fungi</taxon>
        <taxon>Dikarya</taxon>
        <taxon>Ascomycota</taxon>
        <taxon>Pezizomycotina</taxon>
        <taxon>Lecanoromycetes</taxon>
        <taxon>OSLEUM clade</taxon>
        <taxon>Lecanoromycetidae</taxon>
        <taxon>Lecanorales</taxon>
        <taxon>Lecanorineae</taxon>
        <taxon>Parmeliaceae</taxon>
        <taxon>Imshaugia</taxon>
    </lineage>
</organism>
<feature type="region of interest" description="Disordered" evidence="1">
    <location>
        <begin position="64"/>
        <end position="117"/>
    </location>
</feature>
<gene>
    <name evidence="2" type="ORF">IMSHALPRED_007829</name>
</gene>
<evidence type="ECO:0000313" key="2">
    <source>
        <dbReference type="EMBL" id="CAF9929158.1"/>
    </source>
</evidence>
<reference evidence="2" key="1">
    <citation type="submission" date="2021-03" db="EMBL/GenBank/DDBJ databases">
        <authorList>
            <person name="Tagirdzhanova G."/>
        </authorList>
    </citation>
    <scope>NUCLEOTIDE SEQUENCE</scope>
</reference>
<evidence type="ECO:0000313" key="3">
    <source>
        <dbReference type="Proteomes" id="UP000664534"/>
    </source>
</evidence>
<feature type="region of interest" description="Disordered" evidence="1">
    <location>
        <begin position="156"/>
        <end position="216"/>
    </location>
</feature>
<feature type="compositionally biased region" description="Low complexity" evidence="1">
    <location>
        <begin position="64"/>
        <end position="98"/>
    </location>
</feature>
<sequence>MPNPFEPPKPSPLAFPPTHPPPPPPPPDFLPPSSFNTSEWPTWSALETPMHALIANAKPGSYYTNNNNNSNNNNNRYNNTSNHHATSAASSNNLTTTTPQRKRRPSKLANGSDTVSFVPGEQFGISEATEALRAKVEADRVVRWSLEWRGVAQAVERKGGMGDSRDWKGDGVEGGGSGKDDRDGDEGGKQKEALGAKGANAGTGKEEASSHWNGSV</sequence>
<feature type="compositionally biased region" description="Basic and acidic residues" evidence="1">
    <location>
        <begin position="156"/>
        <end position="171"/>
    </location>
</feature>
<protein>
    <submittedName>
        <fullName evidence="2">Uncharacterized protein</fullName>
    </submittedName>
</protein>
<proteinExistence type="predicted"/>
<feature type="region of interest" description="Disordered" evidence="1">
    <location>
        <begin position="1"/>
        <end position="40"/>
    </location>
</feature>
<keyword evidence="3" id="KW-1185">Reference proteome</keyword>